<dbReference type="EMBL" id="KY629563">
    <property type="protein sequence ID" value="ARK07412.1"/>
    <property type="molecule type" value="Genomic_DNA"/>
</dbReference>
<sequence>MSTDYGALMKRLVADAIKNKMGGLTKTVTFRFFVSAGTYDPDTDSVTPVYEDVSDVVVVAAKPTFDDVTQRNVVFSDMKLLVPGTSIPKEPQTDTDMVIVNNEEWQVRKTVGVPGESLYLVFIHRT</sequence>
<evidence type="ECO:0000313" key="1">
    <source>
        <dbReference type="EMBL" id="ARK07412.1"/>
    </source>
</evidence>
<organism evidence="1 2">
    <name type="scientific">Sphingobium phage Lacusarx</name>
    <dbReference type="NCBI Taxonomy" id="1980139"/>
    <lineage>
        <taxon>Viruses</taxon>
        <taxon>Duplodnaviria</taxon>
        <taxon>Heunggongvirae</taxon>
        <taxon>Uroviricota</taxon>
        <taxon>Caudoviricetes</taxon>
        <taxon>Lacusarxvirus</taxon>
        <taxon>Lacusarxvirus lacusarx</taxon>
    </lineage>
</organism>
<name>A0A1W6DXB2_9CAUD</name>
<reference evidence="1" key="1">
    <citation type="submission" date="2017-02" db="EMBL/GenBank/DDBJ databases">
        <title>The first characterized phage against a member of the ecologically important #sphingomonads reveals high dissimilarity against all other known phages.</title>
        <authorList>
            <person name="Nielsen T.K."/>
            <person name="Carstens A.B."/>
            <person name="Kot W."/>
            <person name="Lametsch R."/>
            <person name="Neve H."/>
            <person name="Hansen L.H."/>
        </authorList>
    </citation>
    <scope>NUCLEOTIDE SEQUENCE [LARGE SCALE GENOMIC DNA]</scope>
</reference>
<proteinExistence type="predicted"/>
<accession>A0A1W6DXB2</accession>
<protein>
    <submittedName>
        <fullName evidence="1">Uncharacterized protein</fullName>
    </submittedName>
</protein>
<dbReference type="Proteomes" id="UP000223906">
    <property type="component" value="Segment"/>
</dbReference>
<keyword evidence="2" id="KW-1185">Reference proteome</keyword>
<gene>
    <name evidence="1" type="ORF">LAV_00012</name>
</gene>
<evidence type="ECO:0000313" key="2">
    <source>
        <dbReference type="Proteomes" id="UP000223906"/>
    </source>
</evidence>